<dbReference type="EC" id="2.7.7.49" evidence="1"/>
<reference evidence="11 12" key="1">
    <citation type="submission" date="2016-10" db="EMBL/GenBank/DDBJ databases">
        <authorList>
            <person name="de Groot N.N."/>
        </authorList>
    </citation>
    <scope>NUCLEOTIDE SEQUENCE [LARGE SCALE GENOMIC DNA]</scope>
    <source>
        <strain evidence="11 12">DSM 23421</strain>
    </source>
</reference>
<dbReference type="PRINTS" id="PR00866">
    <property type="entry name" value="RNADNAPOLMS"/>
</dbReference>
<feature type="domain" description="Reverse transcriptase" evidence="10">
    <location>
        <begin position="46"/>
        <end position="272"/>
    </location>
</feature>
<dbReference type="AlphaFoldDB" id="A0A1G6VPG3"/>
<evidence type="ECO:0000256" key="7">
    <source>
        <dbReference type="ARBA" id="ARBA00023118"/>
    </source>
</evidence>
<evidence type="ECO:0000256" key="4">
    <source>
        <dbReference type="ARBA" id="ARBA00022723"/>
    </source>
</evidence>
<dbReference type="Proteomes" id="UP000199109">
    <property type="component" value="Unassembled WGS sequence"/>
</dbReference>
<evidence type="ECO:0000256" key="2">
    <source>
        <dbReference type="ARBA" id="ARBA00022679"/>
    </source>
</evidence>
<dbReference type="GO" id="GO:0003964">
    <property type="term" value="F:RNA-directed DNA polymerase activity"/>
    <property type="evidence" value="ECO:0007669"/>
    <property type="project" value="UniProtKB-KW"/>
</dbReference>
<evidence type="ECO:0000256" key="1">
    <source>
        <dbReference type="ARBA" id="ARBA00012493"/>
    </source>
</evidence>
<dbReference type="GO" id="GO:0051607">
    <property type="term" value="P:defense response to virus"/>
    <property type="evidence" value="ECO:0007669"/>
    <property type="project" value="UniProtKB-KW"/>
</dbReference>
<dbReference type="InterPro" id="IPR043502">
    <property type="entry name" value="DNA/RNA_pol_sf"/>
</dbReference>
<dbReference type="Pfam" id="PF00078">
    <property type="entry name" value="RVT_1"/>
    <property type="match status" value="1"/>
</dbReference>
<dbReference type="PANTHER" id="PTHR34047:SF8">
    <property type="entry name" value="PROTEIN YKFC"/>
    <property type="match status" value="1"/>
</dbReference>
<dbReference type="EMBL" id="FNAO01000001">
    <property type="protein sequence ID" value="SDD54897.1"/>
    <property type="molecule type" value="Genomic_DNA"/>
</dbReference>
<keyword evidence="7" id="KW-0051">Antiviral defense</keyword>
<protein>
    <recommendedName>
        <fullName evidence="1">RNA-directed DNA polymerase</fullName>
        <ecNumber evidence="1">2.7.7.49</ecNumber>
    </recommendedName>
</protein>
<comment type="similarity">
    <text evidence="8">Belongs to the bacterial reverse transcriptase family.</text>
</comment>
<dbReference type="GO" id="GO:0046872">
    <property type="term" value="F:metal ion binding"/>
    <property type="evidence" value="ECO:0007669"/>
    <property type="project" value="UniProtKB-KW"/>
</dbReference>
<dbReference type="PROSITE" id="PS50878">
    <property type="entry name" value="RT_POL"/>
    <property type="match status" value="1"/>
</dbReference>
<comment type="catalytic activity">
    <reaction evidence="9">
        <text>DNA(n) + a 2'-deoxyribonucleoside 5'-triphosphate = DNA(n+1) + diphosphate</text>
        <dbReference type="Rhea" id="RHEA:22508"/>
        <dbReference type="Rhea" id="RHEA-COMP:17339"/>
        <dbReference type="Rhea" id="RHEA-COMP:17340"/>
        <dbReference type="ChEBI" id="CHEBI:33019"/>
        <dbReference type="ChEBI" id="CHEBI:61560"/>
        <dbReference type="ChEBI" id="CHEBI:173112"/>
        <dbReference type="EC" id="2.7.7.49"/>
    </reaction>
</comment>
<dbReference type="OrthoDB" id="9780724at2"/>
<evidence type="ECO:0000256" key="5">
    <source>
        <dbReference type="ARBA" id="ARBA00022842"/>
    </source>
</evidence>
<dbReference type="CDD" id="cd01651">
    <property type="entry name" value="RT_G2_intron"/>
    <property type="match status" value="1"/>
</dbReference>
<evidence type="ECO:0000259" key="10">
    <source>
        <dbReference type="PROSITE" id="PS50878"/>
    </source>
</evidence>
<proteinExistence type="inferred from homology"/>
<dbReference type="PANTHER" id="PTHR34047">
    <property type="entry name" value="NUCLEAR INTRON MATURASE 1, MITOCHONDRIAL-RELATED"/>
    <property type="match status" value="1"/>
</dbReference>
<dbReference type="RefSeq" id="WP_091864509.1">
    <property type="nucleotide sequence ID" value="NZ_FNAO01000001.1"/>
</dbReference>
<dbReference type="NCBIfam" id="TIGR04416">
    <property type="entry name" value="group_II_RT_mat"/>
    <property type="match status" value="1"/>
</dbReference>
<dbReference type="InterPro" id="IPR013597">
    <property type="entry name" value="Mat_intron_G2"/>
</dbReference>
<keyword evidence="3" id="KW-0548">Nucleotidyltransferase</keyword>
<evidence type="ECO:0000313" key="12">
    <source>
        <dbReference type="Proteomes" id="UP000199109"/>
    </source>
</evidence>
<gene>
    <name evidence="11" type="ORF">SAMN05421636_1012</name>
</gene>
<evidence type="ECO:0000256" key="3">
    <source>
        <dbReference type="ARBA" id="ARBA00022695"/>
    </source>
</evidence>
<evidence type="ECO:0000256" key="9">
    <source>
        <dbReference type="ARBA" id="ARBA00048173"/>
    </source>
</evidence>
<evidence type="ECO:0000313" key="11">
    <source>
        <dbReference type="EMBL" id="SDD54897.1"/>
    </source>
</evidence>
<sequence length="423" mass="49110">MIAKVVAARNLSDACKKVVRNKGSAGIDGMATKELKAFITAHRSEVVHQIISKSYRPQAIKGVEIPKPNGKTRLLGVPTVVDRWLQQAVSQELAIHFELDFEDESYGFRPKKNLQQALLKSQGYINDGYHDIVDIDLKSFFDEVQHYKLLQLIYNKVKCPTTLWLIRKWLRAPIVENGRLCKRRKGLPQGSPLSPLLSNIVLDQLDKYLKARGFKFICYADDFSIYTKSKAAAREIGNEVYFFLKEKLDLPINRAKSGIRRPSTFTLLGYRFTPMYKKGGKGKYQLTVSKTAWQALKRKLKFATKKTLPLSLAERLRRLKLIYKGWLNNFRLGNIQTKLKKMDEWLRNRLRYCIWHDWKKPERKRKNLIRLGIKQGQAFAWSRTRMGGWAVAQSPILGTTITKKCLRKRGYESLLAYYFRVKF</sequence>
<keyword evidence="4" id="KW-0479">Metal-binding</keyword>
<dbReference type="InterPro" id="IPR000477">
    <property type="entry name" value="RT_dom"/>
</dbReference>
<dbReference type="InterPro" id="IPR051083">
    <property type="entry name" value="GrpII_Intron_Splice-Mob/Def"/>
</dbReference>
<dbReference type="InterPro" id="IPR030931">
    <property type="entry name" value="Group_II_RT_mat"/>
</dbReference>
<evidence type="ECO:0000256" key="6">
    <source>
        <dbReference type="ARBA" id="ARBA00022918"/>
    </source>
</evidence>
<keyword evidence="5" id="KW-0460">Magnesium</keyword>
<dbReference type="Pfam" id="PF08388">
    <property type="entry name" value="GIIM"/>
    <property type="match status" value="1"/>
</dbReference>
<accession>A0A1G6VPG3</accession>
<keyword evidence="2" id="KW-0808">Transferase</keyword>
<dbReference type="InterPro" id="IPR000123">
    <property type="entry name" value="Reverse_transcriptase_msDNA"/>
</dbReference>
<dbReference type="SUPFAM" id="SSF56672">
    <property type="entry name" value="DNA/RNA polymerases"/>
    <property type="match status" value="1"/>
</dbReference>
<keyword evidence="12" id="KW-1185">Reference proteome</keyword>
<evidence type="ECO:0000256" key="8">
    <source>
        <dbReference type="ARBA" id="ARBA00034120"/>
    </source>
</evidence>
<organism evidence="11 12">
    <name type="scientific">Pricia antarctica</name>
    <dbReference type="NCBI Taxonomy" id="641691"/>
    <lineage>
        <taxon>Bacteria</taxon>
        <taxon>Pseudomonadati</taxon>
        <taxon>Bacteroidota</taxon>
        <taxon>Flavobacteriia</taxon>
        <taxon>Flavobacteriales</taxon>
        <taxon>Flavobacteriaceae</taxon>
        <taxon>Pricia</taxon>
    </lineage>
</organism>
<dbReference type="GO" id="GO:0003723">
    <property type="term" value="F:RNA binding"/>
    <property type="evidence" value="ECO:0007669"/>
    <property type="project" value="InterPro"/>
</dbReference>
<keyword evidence="6 11" id="KW-0695">RNA-directed DNA polymerase</keyword>
<name>A0A1G6VPG3_9FLAO</name>